<protein>
    <submittedName>
        <fullName evidence="1">Uncharacterized protein</fullName>
    </submittedName>
</protein>
<dbReference type="RefSeq" id="WP_380034975.1">
    <property type="nucleotide sequence ID" value="NZ_JBHSHB010000024.1"/>
</dbReference>
<accession>A0ABV9LB30</accession>
<reference evidence="2" key="1">
    <citation type="journal article" date="2019" name="Int. J. Syst. Evol. Microbiol.">
        <title>The Global Catalogue of Microorganisms (GCM) 10K type strain sequencing project: providing services to taxonomists for standard genome sequencing and annotation.</title>
        <authorList>
            <consortium name="The Broad Institute Genomics Platform"/>
            <consortium name="The Broad Institute Genome Sequencing Center for Infectious Disease"/>
            <person name="Wu L."/>
            <person name="Ma J."/>
        </authorList>
    </citation>
    <scope>NUCLEOTIDE SEQUENCE [LARGE SCALE GENOMIC DNA]</scope>
    <source>
        <strain evidence="2">CGMCC 4.7427</strain>
    </source>
</reference>
<sequence>MKTLEKIIVDSLIELKNISHENSIANKNQKSNLIFPRARLNKASRISEQEARFLFIRELEKKENKHSFYYSIETPTCNIYQFSQGGKKIEPKIGEGQSASIDVTLYSKIEERFHRKHLIEFKQGNINTCKKDFLKLLFDINGLHNFYINVINRENLSKRKTLESIINKYQNAINDLIKKEQKDISKLTIILFNINDGDLRIFKEIDIRNGKVKIEENNL</sequence>
<evidence type="ECO:0000313" key="1">
    <source>
        <dbReference type="EMBL" id="MFC4691284.1"/>
    </source>
</evidence>
<gene>
    <name evidence="1" type="ORF">ACFO5T_12670</name>
</gene>
<proteinExistence type="predicted"/>
<organism evidence="1 2">
    <name type="scientific">Dokdonia genika</name>
    <dbReference type="NCBI Taxonomy" id="308113"/>
    <lineage>
        <taxon>Bacteria</taxon>
        <taxon>Pseudomonadati</taxon>
        <taxon>Bacteroidota</taxon>
        <taxon>Flavobacteriia</taxon>
        <taxon>Flavobacteriales</taxon>
        <taxon>Flavobacteriaceae</taxon>
        <taxon>Dokdonia</taxon>
    </lineage>
</organism>
<comment type="caution">
    <text evidence="1">The sequence shown here is derived from an EMBL/GenBank/DDBJ whole genome shotgun (WGS) entry which is preliminary data.</text>
</comment>
<name>A0ABV9LB30_9FLAO</name>
<evidence type="ECO:0000313" key="2">
    <source>
        <dbReference type="Proteomes" id="UP001595878"/>
    </source>
</evidence>
<dbReference type="EMBL" id="JBHSHB010000024">
    <property type="protein sequence ID" value="MFC4691284.1"/>
    <property type="molecule type" value="Genomic_DNA"/>
</dbReference>
<keyword evidence="2" id="KW-1185">Reference proteome</keyword>
<dbReference type="Proteomes" id="UP001595878">
    <property type="component" value="Unassembled WGS sequence"/>
</dbReference>